<name>A0A7X9XB73_9BACT</name>
<dbReference type="Proteomes" id="UP000576082">
    <property type="component" value="Unassembled WGS sequence"/>
</dbReference>
<evidence type="ECO:0000313" key="1">
    <source>
        <dbReference type="EMBL" id="NME70436.1"/>
    </source>
</evidence>
<dbReference type="RefSeq" id="WP_169658674.1">
    <property type="nucleotide sequence ID" value="NZ_JABANE010000064.1"/>
</dbReference>
<dbReference type="EMBL" id="JABANE010000064">
    <property type="protein sequence ID" value="NME70436.1"/>
    <property type="molecule type" value="Genomic_DNA"/>
</dbReference>
<dbReference type="PANTHER" id="PTHR41317:SF1">
    <property type="entry name" value="PD-(D_E)XK NUCLEASE FAMILY TRANSPOSASE"/>
    <property type="match status" value="1"/>
</dbReference>
<dbReference type="AlphaFoldDB" id="A0A7X9XB73"/>
<gene>
    <name evidence="1" type="ORF">HHU12_20845</name>
</gene>
<proteinExistence type="predicted"/>
<dbReference type="Pfam" id="PF12784">
    <property type="entry name" value="PDDEXK_2"/>
    <property type="match status" value="1"/>
</dbReference>
<keyword evidence="2" id="KW-1185">Reference proteome</keyword>
<evidence type="ECO:0000313" key="2">
    <source>
        <dbReference type="Proteomes" id="UP000576082"/>
    </source>
</evidence>
<dbReference type="NCBIfam" id="TIGR01784">
    <property type="entry name" value="T_den_put_tspse"/>
    <property type="match status" value="1"/>
</dbReference>
<reference evidence="1 2" key="1">
    <citation type="submission" date="2020-04" db="EMBL/GenBank/DDBJ databases">
        <title>Flammeovirga sp. SR4, a novel species isolated from seawater.</title>
        <authorList>
            <person name="Wang X."/>
        </authorList>
    </citation>
    <scope>NUCLEOTIDE SEQUENCE [LARGE SCALE GENOMIC DNA]</scope>
    <source>
        <strain evidence="1 2">ATCC 23126</strain>
    </source>
</reference>
<protein>
    <submittedName>
        <fullName evidence="1">Rpn family recombination-promoting nuclease/putative transposase</fullName>
    </submittedName>
</protein>
<dbReference type="PANTHER" id="PTHR41317">
    <property type="entry name" value="PD-(D_E)XK NUCLEASE FAMILY TRANSPOSASE"/>
    <property type="match status" value="1"/>
</dbReference>
<comment type="caution">
    <text evidence="1">The sequence shown here is derived from an EMBL/GenBank/DDBJ whole genome shotgun (WGS) entry which is preliminary data.</text>
</comment>
<accession>A0A7X9XB73</accession>
<sequence length="298" mass="35105">MATSKYINPFTYFGFKKLFGEEDNKDILIDFLNTVLPEEDKVYDLTYKSTEKLSAHQTDRKAIFDLYCENEKGEKFIVELQRAHQTFFKDRTIYYSTFPIQEQATKGQPDGKGWKYELKAVYVISLMDFKFDLSEDFHHVVELKNQRNEIFYDKLKFIYLELPKFKKSESELSNHFDKWIYILNRLESFTEAPAFYQEYIFKKIFSITEFTALDKADQLRYEEDLKIFRDYLNTLDTAVEKGRKQGKEEGLKEGMKAGELKKAIETAKSMLQDGLDIEKVALYSGLSIDEVKEIADSI</sequence>
<dbReference type="InterPro" id="IPR010106">
    <property type="entry name" value="RpnA"/>
</dbReference>
<organism evidence="1 2">
    <name type="scientific">Flammeovirga aprica JL-4</name>
    <dbReference type="NCBI Taxonomy" id="694437"/>
    <lineage>
        <taxon>Bacteria</taxon>
        <taxon>Pseudomonadati</taxon>
        <taxon>Bacteroidota</taxon>
        <taxon>Cytophagia</taxon>
        <taxon>Cytophagales</taxon>
        <taxon>Flammeovirgaceae</taxon>
        <taxon>Flammeovirga</taxon>
    </lineage>
</organism>